<dbReference type="GeneTree" id="ENSGT00940000157294"/>
<keyword evidence="5" id="KW-1185">Reference proteome</keyword>
<dbReference type="Pfam" id="PF13855">
    <property type="entry name" value="LRR_8"/>
    <property type="match status" value="1"/>
</dbReference>
<evidence type="ECO:0000256" key="3">
    <source>
        <dbReference type="SAM" id="SignalP"/>
    </source>
</evidence>
<keyword evidence="3" id="KW-0732">Signal</keyword>
<dbReference type="InterPro" id="IPR001611">
    <property type="entry name" value="Leu-rich_rpt"/>
</dbReference>
<keyword evidence="1" id="KW-0433">Leucine-rich repeat</keyword>
<dbReference type="GO" id="GO:1904862">
    <property type="term" value="P:inhibitory synapse assembly"/>
    <property type="evidence" value="ECO:0007669"/>
    <property type="project" value="TreeGrafter"/>
</dbReference>
<feature type="chain" id="PRO_5044263072" evidence="3">
    <location>
        <begin position="38"/>
        <end position="155"/>
    </location>
</feature>
<dbReference type="InterPro" id="IPR003591">
    <property type="entry name" value="Leu-rich_rpt_typical-subtyp"/>
</dbReference>
<dbReference type="InterPro" id="IPR051295">
    <property type="entry name" value="LGI_related"/>
</dbReference>
<reference evidence="4" key="2">
    <citation type="submission" date="2025-08" db="UniProtKB">
        <authorList>
            <consortium name="Ensembl"/>
        </authorList>
    </citation>
    <scope>IDENTIFICATION</scope>
</reference>
<dbReference type="SMART" id="SM00369">
    <property type="entry name" value="LRR_TYP"/>
    <property type="match status" value="2"/>
</dbReference>
<dbReference type="Ensembl" id="ENSDCDT00010009026.1">
    <property type="protein sequence ID" value="ENSDCDP00010008592.1"/>
    <property type="gene ID" value="ENSDCDG00010003743.1"/>
</dbReference>
<reference evidence="4" key="3">
    <citation type="submission" date="2025-09" db="UniProtKB">
        <authorList>
            <consortium name="Ensembl"/>
        </authorList>
    </citation>
    <scope>IDENTIFICATION</scope>
</reference>
<evidence type="ECO:0000256" key="2">
    <source>
        <dbReference type="ARBA" id="ARBA00022737"/>
    </source>
</evidence>
<accession>A0AAY4AI73</accession>
<evidence type="ECO:0000313" key="4">
    <source>
        <dbReference type="Ensembl" id="ENSDCDP00010008592.1"/>
    </source>
</evidence>
<dbReference type="Proteomes" id="UP000694580">
    <property type="component" value="Chromosome 4"/>
</dbReference>
<dbReference type="PANTHER" id="PTHR24367:SF21">
    <property type="entry name" value="LEUCINE-RICH REPEAT LGI FAMILY MEMBER 2"/>
    <property type="match status" value="1"/>
</dbReference>
<proteinExistence type="predicted"/>
<evidence type="ECO:0000256" key="1">
    <source>
        <dbReference type="ARBA" id="ARBA00022614"/>
    </source>
</evidence>
<gene>
    <name evidence="4" type="primary">LOC114788629</name>
</gene>
<name>A0AAY4AI73_9TELE</name>
<sequence length="155" mass="17038">MSDEGGRRPASAAIMIYVDNWRWVTLFLLCLARSAPAKRIFRCPAECTCSKDSVICVGSSFIPRTVSNDINSLSIVNGTFPEIKEATFSLMPSLQLLLLNSNSLSVIKDDAFSGLPHLEYLFIEGNKIGTMNKSVFRGLRDLTHLKLSCDGVGPH</sequence>
<dbReference type="PANTHER" id="PTHR24367">
    <property type="entry name" value="LEUCINE-RICH REPEAT-CONTAINING PROTEIN"/>
    <property type="match status" value="1"/>
</dbReference>
<dbReference type="AlphaFoldDB" id="A0AAY4AI73"/>
<dbReference type="Gene3D" id="3.80.10.10">
    <property type="entry name" value="Ribonuclease Inhibitor"/>
    <property type="match status" value="1"/>
</dbReference>
<protein>
    <submittedName>
        <fullName evidence="4">Uncharacterized protein</fullName>
    </submittedName>
</protein>
<evidence type="ECO:0000313" key="5">
    <source>
        <dbReference type="Proteomes" id="UP000694580"/>
    </source>
</evidence>
<organism evidence="4 5">
    <name type="scientific">Denticeps clupeoides</name>
    <name type="common">denticle herring</name>
    <dbReference type="NCBI Taxonomy" id="299321"/>
    <lineage>
        <taxon>Eukaryota</taxon>
        <taxon>Metazoa</taxon>
        <taxon>Chordata</taxon>
        <taxon>Craniata</taxon>
        <taxon>Vertebrata</taxon>
        <taxon>Euteleostomi</taxon>
        <taxon>Actinopterygii</taxon>
        <taxon>Neopterygii</taxon>
        <taxon>Teleostei</taxon>
        <taxon>Clupei</taxon>
        <taxon>Clupeiformes</taxon>
        <taxon>Denticipitoidei</taxon>
        <taxon>Denticipitidae</taxon>
        <taxon>Denticeps</taxon>
    </lineage>
</organism>
<dbReference type="SUPFAM" id="SSF52058">
    <property type="entry name" value="L domain-like"/>
    <property type="match status" value="1"/>
</dbReference>
<reference evidence="4 5" key="1">
    <citation type="submission" date="2020-06" db="EMBL/GenBank/DDBJ databases">
        <authorList>
            <consortium name="Wellcome Sanger Institute Data Sharing"/>
        </authorList>
    </citation>
    <scope>NUCLEOTIDE SEQUENCE [LARGE SCALE GENOMIC DNA]</scope>
</reference>
<keyword evidence="2" id="KW-0677">Repeat</keyword>
<dbReference type="InterPro" id="IPR032675">
    <property type="entry name" value="LRR_dom_sf"/>
</dbReference>
<feature type="signal peptide" evidence="3">
    <location>
        <begin position="1"/>
        <end position="37"/>
    </location>
</feature>
<dbReference type="GO" id="GO:0005615">
    <property type="term" value="C:extracellular space"/>
    <property type="evidence" value="ECO:0007669"/>
    <property type="project" value="TreeGrafter"/>
</dbReference>